<organism evidence="1 2">
    <name type="scientific">Caldisphaera lagunensis (strain DSM 15908 / JCM 11604 / ANMR 0165 / IC-154)</name>
    <dbReference type="NCBI Taxonomy" id="1056495"/>
    <lineage>
        <taxon>Archaea</taxon>
        <taxon>Thermoproteota</taxon>
        <taxon>Thermoprotei</taxon>
        <taxon>Acidilobales</taxon>
        <taxon>Caldisphaeraceae</taxon>
        <taxon>Caldisphaera</taxon>
    </lineage>
</organism>
<dbReference type="SUPFAM" id="SSF82784">
    <property type="entry name" value="OsmC-like"/>
    <property type="match status" value="1"/>
</dbReference>
<dbReference type="Proteomes" id="UP000010469">
    <property type="component" value="Chromosome"/>
</dbReference>
<proteinExistence type="predicted"/>
<dbReference type="eggNOG" id="arCOG03686">
    <property type="taxonomic scope" value="Archaea"/>
</dbReference>
<dbReference type="Gene3D" id="3.30.300.20">
    <property type="match status" value="1"/>
</dbReference>
<keyword evidence="2" id="KW-1185">Reference proteome</keyword>
<evidence type="ECO:0000313" key="1">
    <source>
        <dbReference type="EMBL" id="AFZ70086.1"/>
    </source>
</evidence>
<reference evidence="2" key="1">
    <citation type="submission" date="2012-03" db="EMBL/GenBank/DDBJ databases">
        <title>Complete genome of Caldisphaera lagunensis DSM 15908.</title>
        <authorList>
            <person name="Lucas S."/>
            <person name="Copeland A."/>
            <person name="Lapidus A."/>
            <person name="Glavina del Rio T."/>
            <person name="Dalin E."/>
            <person name="Tice H."/>
            <person name="Bruce D."/>
            <person name="Goodwin L."/>
            <person name="Pitluck S."/>
            <person name="Peters L."/>
            <person name="Mikhailova N."/>
            <person name="Teshima H."/>
            <person name="Kyrpides N."/>
            <person name="Mavromatis K."/>
            <person name="Ivanova N."/>
            <person name="Brettin T."/>
            <person name="Detter J.C."/>
            <person name="Han C."/>
            <person name="Larimer F."/>
            <person name="Land M."/>
            <person name="Hauser L."/>
            <person name="Markowitz V."/>
            <person name="Cheng J.-F."/>
            <person name="Hugenholtz P."/>
            <person name="Woyke T."/>
            <person name="Wu D."/>
            <person name="Spring S."/>
            <person name="Schroeder M."/>
            <person name="Brambilla E."/>
            <person name="Klenk H.-P."/>
            <person name="Eisen J.A."/>
        </authorList>
    </citation>
    <scope>NUCLEOTIDE SEQUENCE [LARGE SCALE GENOMIC DNA]</scope>
    <source>
        <strain evidence="2">DSM 15908 / JCM 11604 / IC-154</strain>
    </source>
</reference>
<dbReference type="InParanoid" id="L0A8D1"/>
<name>L0A8D1_CALLD</name>
<dbReference type="KEGG" id="clg:Calag_0307"/>
<sequence length="155" mass="17281">MLNTYKLVYLLNEKVENLSELPPLPPAKILSKSSEGMIVFISNPEFSIKVGERNDKDRGFPTPLEVFVSSLAACETITFKAIAKNMLNVIPEVSTEIDGNFEWGKGLRSVNILMKVKGLKEEDANIIFEMTKNTCPVYVTVKNSGAEIKEKLIVE</sequence>
<dbReference type="InterPro" id="IPR036102">
    <property type="entry name" value="OsmC/Ohrsf"/>
</dbReference>
<dbReference type="HOGENOM" id="CLU_1691460_0_0_2"/>
<dbReference type="InterPro" id="IPR015946">
    <property type="entry name" value="KH_dom-like_a/b"/>
</dbReference>
<dbReference type="STRING" id="1056495.Calag_0307"/>
<accession>L0A8D1</accession>
<dbReference type="Pfam" id="PF02566">
    <property type="entry name" value="OsmC"/>
    <property type="match status" value="1"/>
</dbReference>
<protein>
    <submittedName>
        <fullName evidence="1">Putative redox protein, regulator of disulfide bond formation</fullName>
    </submittedName>
</protein>
<evidence type="ECO:0000313" key="2">
    <source>
        <dbReference type="Proteomes" id="UP000010469"/>
    </source>
</evidence>
<dbReference type="AlphaFoldDB" id="L0A8D1"/>
<gene>
    <name evidence="1" type="ordered locus">Calag_0307</name>
</gene>
<dbReference type="InterPro" id="IPR003718">
    <property type="entry name" value="OsmC/Ohr_fam"/>
</dbReference>
<dbReference type="EMBL" id="CP003378">
    <property type="protein sequence ID" value="AFZ70086.1"/>
    <property type="molecule type" value="Genomic_DNA"/>
</dbReference>